<dbReference type="EMBL" id="BOMY01000067">
    <property type="protein sequence ID" value="GIF26909.1"/>
    <property type="molecule type" value="Genomic_DNA"/>
</dbReference>
<feature type="domain" description="EAL" evidence="2">
    <location>
        <begin position="491"/>
        <end position="745"/>
    </location>
</feature>
<protein>
    <recommendedName>
        <fullName evidence="6">Diguanylate cyclase/phosphodiesterase</fullName>
    </recommendedName>
</protein>
<dbReference type="PANTHER" id="PTHR44757:SF2">
    <property type="entry name" value="BIOFILM ARCHITECTURE MAINTENANCE PROTEIN MBAA"/>
    <property type="match status" value="1"/>
</dbReference>
<feature type="domain" description="GGDEF" evidence="3">
    <location>
        <begin position="353"/>
        <end position="482"/>
    </location>
</feature>
<feature type="transmembrane region" description="Helical" evidence="1">
    <location>
        <begin position="125"/>
        <end position="144"/>
    </location>
</feature>
<dbReference type="SUPFAM" id="SSF141868">
    <property type="entry name" value="EAL domain-like"/>
    <property type="match status" value="1"/>
</dbReference>
<reference evidence="4" key="1">
    <citation type="submission" date="2021-01" db="EMBL/GenBank/DDBJ databases">
        <title>Whole genome shotgun sequence of Actinoplanes tereljensis NBRC 105297.</title>
        <authorList>
            <person name="Komaki H."/>
            <person name="Tamura T."/>
        </authorList>
    </citation>
    <scope>NUCLEOTIDE SEQUENCE</scope>
    <source>
        <strain evidence="4">NBRC 105297</strain>
    </source>
</reference>
<sequence>MPLLVSAIAVLLSGVWLAAGLFHEWGHPVLGWLPLPVVSVLAGYACWVASRAGLDASTRRFWRHLTIACGLFTAGIIANAADAVAGPEPSQRVGPVTLVFYLGVLVLVMFALLRLPSWQRSRSDWLRFGIDACVVLITVAAFVWRFSLRDHRTWVEQTGSAGAMLAIALLTGLSMVTFMKVAFAGAGRLDRRATYILAVGAAVAASFGGMSPFLIDKPYLSTSLISVPVAGFAIQLAAVSQARAGGRAHRDRGVHRRISAVPYLAVAITDGLLLTTSARSPGETRAMQAVVVALTVLVMSRQIIALRDNNRLMATVETHQEELTRQATHDSLTGVANRALLEQRTREMLDAGGPVHVVLLDLDDFKTVNDRLGHQVGDRLIVETSRRLTALVGGRGTVGRLGGDEFAVLLPTADDVEELLDSLVAAVGEPVELAGNRIATAVSVGITRSRDGDDPAELLRRADVAMYAAKAVGGNQWHWFDPGMDRAADEAARMAADLRLALARDEIFALYQPIVDLNTGTAVGAEVLMRWRHPEHGLIPPDIFIPVAERTGTIIELGRWVFEQACRQSADWARRSGAAPEKISVNVSARQLADPAFVGTVRDILDRTGADPAHLMIEVTETAVLNTGDAVTQLEHLRALGLRVALDDFGTGHSSLSLLLDLPVDVLKVDKSFVSGEYADHAGAIVVRNLIGFTDDFGIDAVAEGVETVEQAARLRAAGYRLAQGYLFGRPMPAADFEDTFSSMESLLSGRG</sequence>
<evidence type="ECO:0000259" key="3">
    <source>
        <dbReference type="PROSITE" id="PS50887"/>
    </source>
</evidence>
<dbReference type="PANTHER" id="PTHR44757">
    <property type="entry name" value="DIGUANYLATE CYCLASE DGCP"/>
    <property type="match status" value="1"/>
</dbReference>
<dbReference type="PROSITE" id="PS50887">
    <property type="entry name" value="GGDEF"/>
    <property type="match status" value="1"/>
</dbReference>
<dbReference type="InterPro" id="IPR001633">
    <property type="entry name" value="EAL_dom"/>
</dbReference>
<accession>A0A919NZZ3</accession>
<keyword evidence="1" id="KW-0812">Transmembrane</keyword>
<evidence type="ECO:0008006" key="6">
    <source>
        <dbReference type="Google" id="ProtNLM"/>
    </source>
</evidence>
<dbReference type="InterPro" id="IPR052155">
    <property type="entry name" value="Biofilm_reg_signaling"/>
</dbReference>
<dbReference type="InterPro" id="IPR029787">
    <property type="entry name" value="Nucleotide_cyclase"/>
</dbReference>
<dbReference type="CDD" id="cd01949">
    <property type="entry name" value="GGDEF"/>
    <property type="match status" value="1"/>
</dbReference>
<comment type="caution">
    <text evidence="4">The sequence shown here is derived from an EMBL/GenBank/DDBJ whole genome shotgun (WGS) entry which is preliminary data.</text>
</comment>
<keyword evidence="1" id="KW-0472">Membrane</keyword>
<dbReference type="SUPFAM" id="SSF55073">
    <property type="entry name" value="Nucleotide cyclase"/>
    <property type="match status" value="1"/>
</dbReference>
<keyword evidence="1" id="KW-1133">Transmembrane helix</keyword>
<dbReference type="InterPro" id="IPR000160">
    <property type="entry name" value="GGDEF_dom"/>
</dbReference>
<dbReference type="PROSITE" id="PS50883">
    <property type="entry name" value="EAL"/>
    <property type="match status" value="1"/>
</dbReference>
<evidence type="ECO:0000256" key="1">
    <source>
        <dbReference type="SAM" id="Phobius"/>
    </source>
</evidence>
<proteinExistence type="predicted"/>
<dbReference type="SMART" id="SM00267">
    <property type="entry name" value="GGDEF"/>
    <property type="match status" value="1"/>
</dbReference>
<dbReference type="InterPro" id="IPR035919">
    <property type="entry name" value="EAL_sf"/>
</dbReference>
<dbReference type="InterPro" id="IPR043128">
    <property type="entry name" value="Rev_trsase/Diguanyl_cyclase"/>
</dbReference>
<evidence type="ECO:0000259" key="2">
    <source>
        <dbReference type="PROSITE" id="PS50883"/>
    </source>
</evidence>
<evidence type="ECO:0000313" key="4">
    <source>
        <dbReference type="EMBL" id="GIF26909.1"/>
    </source>
</evidence>
<organism evidence="4 5">
    <name type="scientific">Paractinoplanes tereljensis</name>
    <dbReference type="NCBI Taxonomy" id="571912"/>
    <lineage>
        <taxon>Bacteria</taxon>
        <taxon>Bacillati</taxon>
        <taxon>Actinomycetota</taxon>
        <taxon>Actinomycetes</taxon>
        <taxon>Micromonosporales</taxon>
        <taxon>Micromonosporaceae</taxon>
        <taxon>Paractinoplanes</taxon>
    </lineage>
</organism>
<feature type="transmembrane region" description="Helical" evidence="1">
    <location>
        <begin position="61"/>
        <end position="81"/>
    </location>
</feature>
<dbReference type="CDD" id="cd01948">
    <property type="entry name" value="EAL"/>
    <property type="match status" value="1"/>
</dbReference>
<keyword evidence="5" id="KW-1185">Reference proteome</keyword>
<dbReference type="SMART" id="SM00052">
    <property type="entry name" value="EAL"/>
    <property type="match status" value="1"/>
</dbReference>
<dbReference type="Gene3D" id="3.20.20.450">
    <property type="entry name" value="EAL domain"/>
    <property type="match status" value="1"/>
</dbReference>
<feature type="transmembrane region" description="Helical" evidence="1">
    <location>
        <begin position="164"/>
        <end position="183"/>
    </location>
</feature>
<dbReference type="Proteomes" id="UP000623608">
    <property type="component" value="Unassembled WGS sequence"/>
</dbReference>
<dbReference type="AlphaFoldDB" id="A0A919NZZ3"/>
<feature type="transmembrane region" description="Helical" evidence="1">
    <location>
        <begin position="195"/>
        <end position="215"/>
    </location>
</feature>
<feature type="transmembrane region" description="Helical" evidence="1">
    <location>
        <begin position="30"/>
        <end position="49"/>
    </location>
</feature>
<gene>
    <name evidence="4" type="ORF">Ate02nite_96390</name>
</gene>
<evidence type="ECO:0000313" key="5">
    <source>
        <dbReference type="Proteomes" id="UP000623608"/>
    </source>
</evidence>
<name>A0A919NZZ3_9ACTN</name>
<dbReference type="Pfam" id="PF00990">
    <property type="entry name" value="GGDEF"/>
    <property type="match status" value="1"/>
</dbReference>
<feature type="transmembrane region" description="Helical" evidence="1">
    <location>
        <begin position="93"/>
        <end position="113"/>
    </location>
</feature>
<dbReference type="Pfam" id="PF00563">
    <property type="entry name" value="EAL"/>
    <property type="match status" value="1"/>
</dbReference>
<dbReference type="NCBIfam" id="TIGR00254">
    <property type="entry name" value="GGDEF"/>
    <property type="match status" value="1"/>
</dbReference>
<dbReference type="Gene3D" id="3.30.70.270">
    <property type="match status" value="1"/>
</dbReference>